<dbReference type="EnsemblPlants" id="OBART02G15960.1">
    <property type="protein sequence ID" value="OBART02G15960.1"/>
    <property type="gene ID" value="OBART02G15960"/>
</dbReference>
<name>A0A0D3F4X2_9ORYZ</name>
<feature type="compositionally biased region" description="Basic and acidic residues" evidence="1">
    <location>
        <begin position="400"/>
        <end position="421"/>
    </location>
</feature>
<reference evidence="2" key="1">
    <citation type="journal article" date="2009" name="Rice">
        <title>De Novo Next Generation Sequencing of Plant Genomes.</title>
        <authorList>
            <person name="Rounsley S."/>
            <person name="Marri P.R."/>
            <person name="Yu Y."/>
            <person name="He R."/>
            <person name="Sisneros N."/>
            <person name="Goicoechea J.L."/>
            <person name="Lee S.J."/>
            <person name="Angelova A."/>
            <person name="Kudrna D."/>
            <person name="Luo M."/>
            <person name="Affourtit J."/>
            <person name="Desany B."/>
            <person name="Knight J."/>
            <person name="Niazi F."/>
            <person name="Egholm M."/>
            <person name="Wing R.A."/>
        </authorList>
    </citation>
    <scope>NUCLEOTIDE SEQUENCE [LARGE SCALE GENOMIC DNA]</scope>
    <source>
        <strain evidence="2">cv. IRGC 105608</strain>
    </source>
</reference>
<sequence>MATSRREPDARNNRTIRAMSTGIKPTDPAKGLRRARSVPSSPDRKLSPSHDASSSNAYRPSSSFSTRTGTSRSTFGSASSSIHSSKAPQTSSSTTTAKPANTTKGKADKSGGSSVWPPALTARNRSSKDMNRTAKSSSAMQKSNLSSRPGVDKMAASSAKQRTQKATPGALAGGKTQAVPSVRAPGTTTKKTMGVANSVPSIQRTSIPSRPIEAPKVNEQEVELLMEFDEMESISTPSIEEHLQERLPDPVELKQVDVIAYLLFGDNPSERASNQHEDKNEEVVELISEEKHQVPDNNSFNGRDNADIGINSKVQAVKEAIDNSELKEAANETELKEAVDETELNEVVSESELYKDVNTTKYTEDALEPMLIEKEEAEENVEMVVPPKKTLKPVQGWSKNDGKSNEMKEEGRSKPTEERKSKVMALIGRFETAMSG</sequence>
<dbReference type="PaxDb" id="65489-OBART02G15960.1"/>
<protein>
    <recommendedName>
        <fullName evidence="4">Calmodulin-binding domain-containing protein</fullName>
    </recommendedName>
</protein>
<dbReference type="Proteomes" id="UP000026960">
    <property type="component" value="Chromosome 2"/>
</dbReference>
<organism evidence="2">
    <name type="scientific">Oryza barthii</name>
    <dbReference type="NCBI Taxonomy" id="65489"/>
    <lineage>
        <taxon>Eukaryota</taxon>
        <taxon>Viridiplantae</taxon>
        <taxon>Streptophyta</taxon>
        <taxon>Embryophyta</taxon>
        <taxon>Tracheophyta</taxon>
        <taxon>Spermatophyta</taxon>
        <taxon>Magnoliopsida</taxon>
        <taxon>Liliopsida</taxon>
        <taxon>Poales</taxon>
        <taxon>Poaceae</taxon>
        <taxon>BOP clade</taxon>
        <taxon>Oryzoideae</taxon>
        <taxon>Oryzeae</taxon>
        <taxon>Oryzinae</taxon>
        <taxon>Oryza</taxon>
    </lineage>
</organism>
<evidence type="ECO:0000313" key="3">
    <source>
        <dbReference type="Proteomes" id="UP000026960"/>
    </source>
</evidence>
<evidence type="ECO:0000313" key="2">
    <source>
        <dbReference type="EnsemblPlants" id="OBART02G15960.1"/>
    </source>
</evidence>
<feature type="compositionally biased region" description="Low complexity" evidence="1">
    <location>
        <begin position="53"/>
        <end position="85"/>
    </location>
</feature>
<proteinExistence type="predicted"/>
<feature type="compositionally biased region" description="Basic and acidic residues" evidence="1">
    <location>
        <begin position="1"/>
        <end position="12"/>
    </location>
</feature>
<keyword evidence="3" id="KW-1185">Reference proteome</keyword>
<dbReference type="PANTHER" id="PTHR33349">
    <property type="entry name" value="EMB|CAB62594.1"/>
    <property type="match status" value="1"/>
</dbReference>
<feature type="compositionally biased region" description="Polar residues" evidence="1">
    <location>
        <begin position="86"/>
        <end position="104"/>
    </location>
</feature>
<accession>A0A0D3F4X2</accession>
<dbReference type="AlphaFoldDB" id="A0A0D3F4X2"/>
<feature type="region of interest" description="Disordered" evidence="1">
    <location>
        <begin position="1"/>
        <end position="193"/>
    </location>
</feature>
<dbReference type="PANTHER" id="PTHR33349:SF21">
    <property type="entry name" value="OS02G0462200 PROTEIN"/>
    <property type="match status" value="1"/>
</dbReference>
<dbReference type="eggNOG" id="ENOG502R6HU">
    <property type="taxonomic scope" value="Eukaryota"/>
</dbReference>
<dbReference type="STRING" id="65489.A0A0D3F4X2"/>
<feature type="region of interest" description="Disordered" evidence="1">
    <location>
        <begin position="378"/>
        <end position="424"/>
    </location>
</feature>
<dbReference type="HOGENOM" id="CLU_048663_0_0_1"/>
<evidence type="ECO:0000256" key="1">
    <source>
        <dbReference type="SAM" id="MobiDB-lite"/>
    </source>
</evidence>
<evidence type="ECO:0008006" key="4">
    <source>
        <dbReference type="Google" id="ProtNLM"/>
    </source>
</evidence>
<reference evidence="2" key="2">
    <citation type="submission" date="2015-03" db="UniProtKB">
        <authorList>
            <consortium name="EnsemblPlants"/>
        </authorList>
    </citation>
    <scope>IDENTIFICATION</scope>
</reference>
<feature type="compositionally biased region" description="Polar residues" evidence="1">
    <location>
        <begin position="133"/>
        <end position="147"/>
    </location>
</feature>
<dbReference type="Gramene" id="OBART02G15960.1">
    <property type="protein sequence ID" value="OBART02G15960.1"/>
    <property type="gene ID" value="OBART02G15960"/>
</dbReference>